<dbReference type="AlphaFoldDB" id="A0A0S3QTU7"/>
<dbReference type="GO" id="GO:0005524">
    <property type="term" value="F:ATP binding"/>
    <property type="evidence" value="ECO:0007669"/>
    <property type="project" value="UniProtKB-KW"/>
</dbReference>
<keyword evidence="3" id="KW-1185">Reference proteome</keyword>
<dbReference type="GO" id="GO:0050566">
    <property type="term" value="F:asparaginyl-tRNA synthase (glutamine-hydrolyzing) activity"/>
    <property type="evidence" value="ECO:0007669"/>
    <property type="project" value="RHEA"/>
</dbReference>
<comment type="similarity">
    <text evidence="1">Belongs to the GatC family.</text>
</comment>
<comment type="subunit">
    <text evidence="1">Heterotrimer of A, B and C subunits.</text>
</comment>
<dbReference type="GO" id="GO:0006412">
    <property type="term" value="P:translation"/>
    <property type="evidence" value="ECO:0007669"/>
    <property type="project" value="UniProtKB-UniRule"/>
</dbReference>
<keyword evidence="2" id="KW-0808">Transferase</keyword>
<dbReference type="EMBL" id="AP013035">
    <property type="protein sequence ID" value="BAT71762.1"/>
    <property type="molecule type" value="Genomic_DNA"/>
</dbReference>
<dbReference type="GO" id="GO:0070681">
    <property type="term" value="P:glutaminyl-tRNAGln biosynthesis via transamidation"/>
    <property type="evidence" value="ECO:0007669"/>
    <property type="project" value="TreeGrafter"/>
</dbReference>
<sequence>MAISREEVLYIAKLARLEFDEKKIEEFTHQLGRVLDYINKLSELDLEGVEPTYHVLEVTSVMREDEVKEGLSQEEALANAPDAKNGFFRVPRIIGG</sequence>
<dbReference type="PANTHER" id="PTHR15004:SF0">
    <property type="entry name" value="GLUTAMYL-TRNA(GLN) AMIDOTRANSFERASE SUBUNIT C, MITOCHONDRIAL"/>
    <property type="match status" value="1"/>
</dbReference>
<dbReference type="Proteomes" id="UP000063234">
    <property type="component" value="Chromosome"/>
</dbReference>
<accession>A0A0S3QTU7</accession>
<comment type="catalytic activity">
    <reaction evidence="1">
        <text>L-glutamyl-tRNA(Gln) + L-glutamine + ATP + H2O = L-glutaminyl-tRNA(Gln) + L-glutamate + ADP + phosphate + H(+)</text>
        <dbReference type="Rhea" id="RHEA:17521"/>
        <dbReference type="Rhea" id="RHEA-COMP:9681"/>
        <dbReference type="Rhea" id="RHEA-COMP:9684"/>
        <dbReference type="ChEBI" id="CHEBI:15377"/>
        <dbReference type="ChEBI" id="CHEBI:15378"/>
        <dbReference type="ChEBI" id="CHEBI:29985"/>
        <dbReference type="ChEBI" id="CHEBI:30616"/>
        <dbReference type="ChEBI" id="CHEBI:43474"/>
        <dbReference type="ChEBI" id="CHEBI:58359"/>
        <dbReference type="ChEBI" id="CHEBI:78520"/>
        <dbReference type="ChEBI" id="CHEBI:78521"/>
        <dbReference type="ChEBI" id="CHEBI:456216"/>
    </reaction>
</comment>
<dbReference type="KEGG" id="ttk:TST_0964"/>
<comment type="catalytic activity">
    <reaction evidence="1">
        <text>L-aspartyl-tRNA(Asn) + L-glutamine + ATP + H2O = L-asparaginyl-tRNA(Asn) + L-glutamate + ADP + phosphate + 2 H(+)</text>
        <dbReference type="Rhea" id="RHEA:14513"/>
        <dbReference type="Rhea" id="RHEA-COMP:9674"/>
        <dbReference type="Rhea" id="RHEA-COMP:9677"/>
        <dbReference type="ChEBI" id="CHEBI:15377"/>
        <dbReference type="ChEBI" id="CHEBI:15378"/>
        <dbReference type="ChEBI" id="CHEBI:29985"/>
        <dbReference type="ChEBI" id="CHEBI:30616"/>
        <dbReference type="ChEBI" id="CHEBI:43474"/>
        <dbReference type="ChEBI" id="CHEBI:58359"/>
        <dbReference type="ChEBI" id="CHEBI:78515"/>
        <dbReference type="ChEBI" id="CHEBI:78516"/>
        <dbReference type="ChEBI" id="CHEBI:456216"/>
    </reaction>
</comment>
<dbReference type="EC" id="6.3.5.-" evidence="1"/>
<proteinExistence type="inferred from homology"/>
<name>A0A0S3QTU7_THET7</name>
<dbReference type="InterPro" id="IPR003837">
    <property type="entry name" value="GatC"/>
</dbReference>
<dbReference type="PATRIC" id="fig|1298851.3.peg.1003"/>
<keyword evidence="1" id="KW-0547">Nucleotide-binding</keyword>
<keyword evidence="1" id="KW-0648">Protein biosynthesis</keyword>
<evidence type="ECO:0000256" key="1">
    <source>
        <dbReference type="HAMAP-Rule" id="MF_00122"/>
    </source>
</evidence>
<dbReference type="Gene3D" id="1.10.20.60">
    <property type="entry name" value="Glu-tRNAGln amidotransferase C subunit, N-terminal domain"/>
    <property type="match status" value="1"/>
</dbReference>
<keyword evidence="1 2" id="KW-0436">Ligase</keyword>
<dbReference type="PANTHER" id="PTHR15004">
    <property type="entry name" value="GLUTAMYL-TRNA(GLN) AMIDOTRANSFERASE SUBUNIT C, MITOCHONDRIAL"/>
    <property type="match status" value="1"/>
</dbReference>
<evidence type="ECO:0000313" key="3">
    <source>
        <dbReference type="Proteomes" id="UP000063234"/>
    </source>
</evidence>
<dbReference type="OrthoDB" id="9813938at2"/>
<dbReference type="STRING" id="1298851.TST_0964"/>
<organism evidence="2 3">
    <name type="scientific">Thermosulfidibacter takaii (strain DSM 17441 / JCM 13301 / NBRC 103674 / ABI70S6)</name>
    <dbReference type="NCBI Taxonomy" id="1298851"/>
    <lineage>
        <taxon>Bacteria</taxon>
        <taxon>Pseudomonadati</taxon>
        <taxon>Thermosulfidibacterota</taxon>
        <taxon>Thermosulfidibacteria</taxon>
        <taxon>Thermosulfidibacterales</taxon>
        <taxon>Thermosulfidibacteraceae</taxon>
    </lineage>
</organism>
<dbReference type="GO" id="GO:0006450">
    <property type="term" value="P:regulation of translational fidelity"/>
    <property type="evidence" value="ECO:0007669"/>
    <property type="project" value="InterPro"/>
</dbReference>
<keyword evidence="1" id="KW-0067">ATP-binding</keyword>
<comment type="function">
    <text evidence="1">Allows the formation of correctly charged Asn-tRNA(Asn) or Gln-tRNA(Gln) through the transamidation of misacylated Asp-tRNA(Asn) or Glu-tRNA(Gln) in organisms which lack either or both of asparaginyl-tRNA or glutaminyl-tRNA synthetases. The reaction takes place in the presence of glutamine and ATP through an activated phospho-Asp-tRNA(Asn) or phospho-Glu-tRNA(Gln).</text>
</comment>
<reference evidence="3" key="1">
    <citation type="journal article" date="2018" name="Science">
        <title>A primordial and reversible TCA cycle in a facultatively chemolithoautotrophic thermophile.</title>
        <authorList>
            <person name="Nunoura T."/>
            <person name="Chikaraishi Y."/>
            <person name="Izaki R."/>
            <person name="Suwa T."/>
            <person name="Sato T."/>
            <person name="Harada T."/>
            <person name="Mori K."/>
            <person name="Kato Y."/>
            <person name="Miyazaki M."/>
            <person name="Shimamura S."/>
            <person name="Yanagawa K."/>
            <person name="Shuto A."/>
            <person name="Ohkouchi N."/>
            <person name="Fujita N."/>
            <person name="Takaki Y."/>
            <person name="Atomi H."/>
            <person name="Takai K."/>
        </authorList>
    </citation>
    <scope>NUCLEOTIDE SEQUENCE [LARGE SCALE GENOMIC DNA]</scope>
    <source>
        <strain evidence="3">DSM 17441 / JCM 13301 / NBRC 103674 / ABI70S6</strain>
    </source>
</reference>
<dbReference type="InterPro" id="IPR036113">
    <property type="entry name" value="Asp/Glu-ADT_sf_sub_c"/>
</dbReference>
<dbReference type="GO" id="GO:0016740">
    <property type="term" value="F:transferase activity"/>
    <property type="evidence" value="ECO:0007669"/>
    <property type="project" value="UniProtKB-KW"/>
</dbReference>
<protein>
    <recommendedName>
        <fullName evidence="1">Aspartyl/glutamyl-tRNA(Asn/Gln) amidotransferase subunit C</fullName>
        <shortName evidence="1">Asp/Glu-ADT subunit C</shortName>
        <ecNumber evidence="1">6.3.5.-</ecNumber>
    </recommendedName>
</protein>
<gene>
    <name evidence="1 2" type="primary">gatC</name>
    <name evidence="2" type="ORF">TST_0964</name>
</gene>
<dbReference type="HAMAP" id="MF_00122">
    <property type="entry name" value="GatC"/>
    <property type="match status" value="1"/>
</dbReference>
<dbReference type="SUPFAM" id="SSF141000">
    <property type="entry name" value="Glu-tRNAGln amidotransferase C subunit"/>
    <property type="match status" value="1"/>
</dbReference>
<dbReference type="Pfam" id="PF02686">
    <property type="entry name" value="GatC"/>
    <property type="match status" value="1"/>
</dbReference>
<dbReference type="NCBIfam" id="TIGR00135">
    <property type="entry name" value="gatC"/>
    <property type="match status" value="1"/>
</dbReference>
<evidence type="ECO:0000313" key="2">
    <source>
        <dbReference type="EMBL" id="BAT71762.1"/>
    </source>
</evidence>
<dbReference type="GO" id="GO:0050567">
    <property type="term" value="F:glutaminyl-tRNA synthase (glutamine-hydrolyzing) activity"/>
    <property type="evidence" value="ECO:0007669"/>
    <property type="project" value="UniProtKB-UniRule"/>
</dbReference>
<dbReference type="RefSeq" id="WP_068549759.1">
    <property type="nucleotide sequence ID" value="NZ_AP013035.1"/>
</dbReference>